<accession>A0ABT6AGJ1</accession>
<evidence type="ECO:0000313" key="6">
    <source>
        <dbReference type="Proteomes" id="UP001216674"/>
    </source>
</evidence>
<dbReference type="EMBL" id="JARJLM010000017">
    <property type="protein sequence ID" value="MDF3831579.1"/>
    <property type="molecule type" value="Genomic_DNA"/>
</dbReference>
<dbReference type="Pfam" id="PF01546">
    <property type="entry name" value="Peptidase_M20"/>
    <property type="match status" value="1"/>
</dbReference>
<dbReference type="Proteomes" id="UP001216674">
    <property type="component" value="Unassembled WGS sequence"/>
</dbReference>
<dbReference type="RefSeq" id="WP_276263419.1">
    <property type="nucleotide sequence ID" value="NZ_JARJLM010000017.1"/>
</dbReference>
<dbReference type="Pfam" id="PF07687">
    <property type="entry name" value="M20_dimer"/>
    <property type="match status" value="1"/>
</dbReference>
<dbReference type="InterPro" id="IPR011650">
    <property type="entry name" value="Peptidase_M20_dimer"/>
</dbReference>
<evidence type="ECO:0000313" key="5">
    <source>
        <dbReference type="EMBL" id="MDF3831579.1"/>
    </source>
</evidence>
<reference evidence="5 6" key="1">
    <citation type="submission" date="2023-03" db="EMBL/GenBank/DDBJ databases">
        <title>Draft assemblies of triclosan tolerant bacteria isolated from returned activated sludge.</title>
        <authorList>
            <person name="Van Hamelsveld S."/>
        </authorList>
    </citation>
    <scope>NUCLEOTIDE SEQUENCE [LARGE SCALE GENOMIC DNA]</scope>
    <source>
        <strain evidence="5 6">GW210010_S58</strain>
    </source>
</reference>
<sequence length="458" mass="50447">MQKNEALEGVRRYFAEGQFEDQLRRRVAVKSDSQTPEHGGELTRYLVEELVPQLAALGFTHWIMENPAGAGPILVAHRHESQNVPTVLTYGHGDVVPGYDQQWREGLSPWNLTIEGDRWYGRGTADNKGQHTINLVALEQVIKSRNGRLGFNVKAIFETAEERGSPGLRQFCQENKELLSADLFIASDGPRLNASRPTIFLGSRGTALFSLEVVAREHGLHSGNWGGVMTNPAVVLSNALACLIDGKGRLACRELTPPPIAEEVREAIEELEVTKDSLGRSLDEDWGEPGLTFGERLFGWNTLEILALSAGNAQKPVNAIPPRAKAFCNFRFVVGTPWQDLAAILRRHLDAHGYSNVEVVVDRVTPATRLDVNNKWVTLSRDAISQVTPKKVALVPNLAGTVPNDIFADVLGLPTVWIPHSYPGCSQHAPNEHLLRSVAEEGLQMMTSLFWELGNVSA</sequence>
<dbReference type="PANTHER" id="PTHR43270">
    <property type="entry name" value="BETA-ALA-HIS DIPEPTIDASE"/>
    <property type="match status" value="1"/>
</dbReference>
<name>A0ABT6AGJ1_9BURK</name>
<dbReference type="Gene3D" id="3.30.70.360">
    <property type="match status" value="1"/>
</dbReference>
<evidence type="ECO:0000256" key="2">
    <source>
        <dbReference type="ARBA" id="ARBA00022723"/>
    </source>
</evidence>
<keyword evidence="1" id="KW-0645">Protease</keyword>
<protein>
    <submittedName>
        <fullName evidence="5">M20 family metallopeptidase</fullName>
    </submittedName>
</protein>
<dbReference type="SUPFAM" id="SSF53187">
    <property type="entry name" value="Zn-dependent exopeptidases"/>
    <property type="match status" value="1"/>
</dbReference>
<evidence type="ECO:0000259" key="4">
    <source>
        <dbReference type="Pfam" id="PF07687"/>
    </source>
</evidence>
<dbReference type="Gene3D" id="3.40.630.10">
    <property type="entry name" value="Zn peptidases"/>
    <property type="match status" value="1"/>
</dbReference>
<organism evidence="5 6">
    <name type="scientific">Cupriavidus basilensis</name>
    <dbReference type="NCBI Taxonomy" id="68895"/>
    <lineage>
        <taxon>Bacteria</taxon>
        <taxon>Pseudomonadati</taxon>
        <taxon>Pseudomonadota</taxon>
        <taxon>Betaproteobacteria</taxon>
        <taxon>Burkholderiales</taxon>
        <taxon>Burkholderiaceae</taxon>
        <taxon>Cupriavidus</taxon>
    </lineage>
</organism>
<proteinExistence type="predicted"/>
<comment type="caution">
    <text evidence="5">The sequence shown here is derived from an EMBL/GenBank/DDBJ whole genome shotgun (WGS) entry which is preliminary data.</text>
</comment>
<dbReference type="PANTHER" id="PTHR43270:SF12">
    <property type="entry name" value="SUCCINYL-DIAMINOPIMELATE DESUCCINYLASE"/>
    <property type="match status" value="1"/>
</dbReference>
<evidence type="ECO:0000256" key="1">
    <source>
        <dbReference type="ARBA" id="ARBA00022670"/>
    </source>
</evidence>
<dbReference type="InterPro" id="IPR002933">
    <property type="entry name" value="Peptidase_M20"/>
</dbReference>
<dbReference type="NCBIfam" id="NF005478">
    <property type="entry name" value="PRK07079.1"/>
    <property type="match status" value="1"/>
</dbReference>
<gene>
    <name evidence="5" type="ORF">P3W85_01185</name>
</gene>
<evidence type="ECO:0000256" key="3">
    <source>
        <dbReference type="ARBA" id="ARBA00022801"/>
    </source>
</evidence>
<dbReference type="InterPro" id="IPR051458">
    <property type="entry name" value="Cyt/Met_Dipeptidase"/>
</dbReference>
<keyword evidence="2" id="KW-0479">Metal-binding</keyword>
<keyword evidence="6" id="KW-1185">Reference proteome</keyword>
<keyword evidence="3" id="KW-0378">Hydrolase</keyword>
<feature type="domain" description="Peptidase M20 dimerisation" evidence="4">
    <location>
        <begin position="210"/>
        <end position="354"/>
    </location>
</feature>